<reference evidence="12 13" key="1">
    <citation type="submission" date="2015-07" db="EMBL/GenBank/DDBJ databases">
        <title>Genome analysis of myxobacterium Chondromyces crocatus Cm c5 reveals a high potential for natural compound synthesis and the genetic basis for the loss of fruiting body formation.</title>
        <authorList>
            <person name="Zaburannyi N."/>
            <person name="Bunk B."/>
            <person name="Maier J."/>
            <person name="Overmann J."/>
            <person name="Mueller R."/>
        </authorList>
    </citation>
    <scope>NUCLEOTIDE SEQUENCE [LARGE SCALE GENOMIC DNA]</scope>
    <source>
        <strain evidence="12 13">Cm c5</strain>
    </source>
</reference>
<dbReference type="InterPro" id="IPR014722">
    <property type="entry name" value="Rib_uL2_dom2"/>
</dbReference>
<dbReference type="GO" id="GO:0003746">
    <property type="term" value="F:translation elongation factor activity"/>
    <property type="evidence" value="ECO:0007669"/>
    <property type="project" value="UniProtKB-UniRule"/>
</dbReference>
<evidence type="ECO:0000259" key="10">
    <source>
        <dbReference type="SMART" id="SM00841"/>
    </source>
</evidence>
<dbReference type="Gene3D" id="2.30.30.30">
    <property type="match status" value="1"/>
</dbReference>
<dbReference type="GO" id="GO:0043043">
    <property type="term" value="P:peptide biosynthetic process"/>
    <property type="evidence" value="ECO:0007669"/>
    <property type="project" value="InterPro"/>
</dbReference>
<evidence type="ECO:0000256" key="9">
    <source>
        <dbReference type="RuleBase" id="RU004389"/>
    </source>
</evidence>
<dbReference type="FunFam" id="2.30.30.30:FF:000003">
    <property type="entry name" value="Elongation factor P"/>
    <property type="match status" value="1"/>
</dbReference>
<dbReference type="NCBIfam" id="TIGR00038">
    <property type="entry name" value="efp"/>
    <property type="match status" value="1"/>
</dbReference>
<dbReference type="InterPro" id="IPR013185">
    <property type="entry name" value="Transl_elong_KOW-like"/>
</dbReference>
<comment type="pathway">
    <text evidence="2 7">Protein biosynthesis; polypeptide chain elongation.</text>
</comment>
<dbReference type="PATRIC" id="fig|52.7.peg.9253"/>
<dbReference type="PIRSF" id="PIRSF005901">
    <property type="entry name" value="EF-P"/>
    <property type="match status" value="1"/>
</dbReference>
<accession>A0A0K1ETR2</accession>
<dbReference type="RefSeq" id="WP_050435558.1">
    <property type="nucleotide sequence ID" value="NZ_CP012159.1"/>
</dbReference>
<keyword evidence="6 7" id="KW-0648">Protein biosynthesis</keyword>
<dbReference type="OrthoDB" id="9801844at2"/>
<evidence type="ECO:0000256" key="6">
    <source>
        <dbReference type="ARBA" id="ARBA00022917"/>
    </source>
</evidence>
<evidence type="ECO:0000313" key="12">
    <source>
        <dbReference type="EMBL" id="AKT44179.1"/>
    </source>
</evidence>
<dbReference type="Gene3D" id="2.40.50.140">
    <property type="entry name" value="Nucleic acid-binding proteins"/>
    <property type="match status" value="2"/>
</dbReference>
<dbReference type="SUPFAM" id="SSF50249">
    <property type="entry name" value="Nucleic acid-binding proteins"/>
    <property type="match status" value="2"/>
</dbReference>
<dbReference type="SUPFAM" id="SSF50104">
    <property type="entry name" value="Translation proteins SH3-like domain"/>
    <property type="match status" value="1"/>
</dbReference>
<dbReference type="InterPro" id="IPR001059">
    <property type="entry name" value="Transl_elong_P/YeiP_cen"/>
</dbReference>
<keyword evidence="13" id="KW-1185">Reference proteome</keyword>
<dbReference type="NCBIfam" id="NF001810">
    <property type="entry name" value="PRK00529.1"/>
    <property type="match status" value="1"/>
</dbReference>
<dbReference type="KEGG" id="ccro:CMC5_084190"/>
<dbReference type="InterPro" id="IPR011768">
    <property type="entry name" value="Transl_elongation_fac_P"/>
</dbReference>
<feature type="domain" description="Elongation factor P C-terminal" evidence="10">
    <location>
        <begin position="128"/>
        <end position="183"/>
    </location>
</feature>
<sequence>MDTSDIRKGLKMMMDGQPYAVVDFQFVKPGKGQAFTRVKVRNMATGAVLERTFKSGEKLEPADVEERNLQYIYPEGTDYVFMDAATGEQIPVAGEKIGDDSKWLSDGLIVPVTVFNGIAIGISLPPHVTLQIVSSEPGVKGDTASGATKPATVSTGAVVNVPLFVQEGEWIKIDTADGKYLERVNNVGKK</sequence>
<dbReference type="Pfam" id="PF09285">
    <property type="entry name" value="Elong-fact-P_C"/>
    <property type="match status" value="1"/>
</dbReference>
<evidence type="ECO:0000256" key="1">
    <source>
        <dbReference type="ARBA" id="ARBA00004496"/>
    </source>
</evidence>
<dbReference type="EMBL" id="CP012159">
    <property type="protein sequence ID" value="AKT44179.1"/>
    <property type="molecule type" value="Genomic_DNA"/>
</dbReference>
<comment type="subcellular location">
    <subcellularLocation>
        <location evidence="1 7">Cytoplasm</location>
    </subcellularLocation>
</comment>
<comment type="similarity">
    <text evidence="3 7 9">Belongs to the elongation factor P family.</text>
</comment>
<protein>
    <recommendedName>
        <fullName evidence="7 8">Elongation factor P</fullName>
        <shortName evidence="7">EF-P</shortName>
    </recommendedName>
</protein>
<evidence type="ECO:0000259" key="11">
    <source>
        <dbReference type="SMART" id="SM01185"/>
    </source>
</evidence>
<dbReference type="SMART" id="SM01185">
    <property type="entry name" value="EFP"/>
    <property type="match status" value="1"/>
</dbReference>
<dbReference type="FunFam" id="2.40.50.140:FF:000009">
    <property type="entry name" value="Elongation factor P"/>
    <property type="match status" value="1"/>
</dbReference>
<dbReference type="SMART" id="SM00841">
    <property type="entry name" value="Elong-fact-P_C"/>
    <property type="match status" value="1"/>
</dbReference>
<dbReference type="PROSITE" id="PS01275">
    <property type="entry name" value="EFP"/>
    <property type="match status" value="1"/>
</dbReference>
<organism evidence="12 13">
    <name type="scientific">Chondromyces crocatus</name>
    <dbReference type="NCBI Taxonomy" id="52"/>
    <lineage>
        <taxon>Bacteria</taxon>
        <taxon>Pseudomonadati</taxon>
        <taxon>Myxococcota</taxon>
        <taxon>Polyangia</taxon>
        <taxon>Polyangiales</taxon>
        <taxon>Polyangiaceae</taxon>
        <taxon>Chondromyces</taxon>
    </lineage>
</organism>
<dbReference type="Pfam" id="PF08207">
    <property type="entry name" value="EFP_N"/>
    <property type="match status" value="1"/>
</dbReference>
<gene>
    <name evidence="7" type="primary">efp</name>
    <name evidence="12" type="ORF">CMC5_084190</name>
</gene>
<evidence type="ECO:0000313" key="13">
    <source>
        <dbReference type="Proteomes" id="UP000067626"/>
    </source>
</evidence>
<keyword evidence="5 7" id="KW-0251">Elongation factor</keyword>
<dbReference type="PANTHER" id="PTHR30053:SF12">
    <property type="entry name" value="ELONGATION FACTOR P (EF-P) FAMILY PROTEIN"/>
    <property type="match status" value="1"/>
</dbReference>
<dbReference type="InterPro" id="IPR013852">
    <property type="entry name" value="Transl_elong_P/YeiP_CS"/>
</dbReference>
<evidence type="ECO:0000256" key="2">
    <source>
        <dbReference type="ARBA" id="ARBA00004815"/>
    </source>
</evidence>
<dbReference type="AlphaFoldDB" id="A0A0K1ETR2"/>
<dbReference type="Proteomes" id="UP000067626">
    <property type="component" value="Chromosome"/>
</dbReference>
<dbReference type="HAMAP" id="MF_00141">
    <property type="entry name" value="EF_P"/>
    <property type="match status" value="1"/>
</dbReference>
<dbReference type="STRING" id="52.CMC5_084190"/>
<dbReference type="InterPro" id="IPR008991">
    <property type="entry name" value="Translation_prot_SH3-like_sf"/>
</dbReference>
<dbReference type="UniPathway" id="UPA00345"/>
<dbReference type="CDD" id="cd05794">
    <property type="entry name" value="S1_EF-P_repeat_2"/>
    <property type="match status" value="1"/>
</dbReference>
<dbReference type="Pfam" id="PF01132">
    <property type="entry name" value="EFP"/>
    <property type="match status" value="1"/>
</dbReference>
<evidence type="ECO:0000256" key="5">
    <source>
        <dbReference type="ARBA" id="ARBA00022768"/>
    </source>
</evidence>
<dbReference type="InterPro" id="IPR012340">
    <property type="entry name" value="NA-bd_OB-fold"/>
</dbReference>
<dbReference type="GO" id="GO:0005829">
    <property type="term" value="C:cytosol"/>
    <property type="evidence" value="ECO:0007669"/>
    <property type="project" value="UniProtKB-ARBA"/>
</dbReference>
<dbReference type="CDD" id="cd04470">
    <property type="entry name" value="S1_EF-P_repeat_1"/>
    <property type="match status" value="1"/>
</dbReference>
<dbReference type="InterPro" id="IPR020599">
    <property type="entry name" value="Transl_elong_fac_P/YeiP"/>
</dbReference>
<dbReference type="InterPro" id="IPR015365">
    <property type="entry name" value="Elong-fact-P_C"/>
</dbReference>
<dbReference type="FunFam" id="2.40.50.140:FF:000004">
    <property type="entry name" value="Elongation factor P"/>
    <property type="match status" value="1"/>
</dbReference>
<evidence type="ECO:0000256" key="3">
    <source>
        <dbReference type="ARBA" id="ARBA00009479"/>
    </source>
</evidence>
<feature type="domain" description="Translation elongation factor P/YeiP central" evidence="11">
    <location>
        <begin position="66"/>
        <end position="120"/>
    </location>
</feature>
<evidence type="ECO:0000256" key="4">
    <source>
        <dbReference type="ARBA" id="ARBA00022490"/>
    </source>
</evidence>
<dbReference type="PANTHER" id="PTHR30053">
    <property type="entry name" value="ELONGATION FACTOR P"/>
    <property type="match status" value="1"/>
</dbReference>
<name>A0A0K1ETR2_CHOCO</name>
<evidence type="ECO:0000256" key="7">
    <source>
        <dbReference type="HAMAP-Rule" id="MF_00141"/>
    </source>
</evidence>
<keyword evidence="4 7" id="KW-0963">Cytoplasm</keyword>
<comment type="function">
    <text evidence="7">Involved in peptide bond synthesis. Stimulates efficient translation and peptide-bond synthesis on native or reconstituted 70S ribosomes in vitro. Probably functions indirectly by altering the affinity of the ribosome for aminoacyl-tRNA, thus increasing their reactivity as acceptors for peptidyl transferase.</text>
</comment>
<proteinExistence type="inferred from homology"/>
<evidence type="ECO:0000256" key="8">
    <source>
        <dbReference type="NCBIfam" id="TIGR00038"/>
    </source>
</evidence>